<feature type="compositionally biased region" description="Polar residues" evidence="18">
    <location>
        <begin position="935"/>
        <end position="952"/>
    </location>
</feature>
<dbReference type="FunFam" id="1.10.510.10:FF:000453">
    <property type="entry name" value="LRR receptor-like serine/threonine-protein kinase HSL2"/>
    <property type="match status" value="1"/>
</dbReference>
<comment type="caution">
    <text evidence="21">The sequence shown here is derived from an EMBL/GenBank/DDBJ whole genome shotgun (WGS) entry which is preliminary data.</text>
</comment>
<dbReference type="AlphaFoldDB" id="A0AAW1MU39"/>
<evidence type="ECO:0000313" key="22">
    <source>
        <dbReference type="Proteomes" id="UP001443914"/>
    </source>
</evidence>
<dbReference type="InterPro" id="IPR000719">
    <property type="entry name" value="Prot_kinase_dom"/>
</dbReference>
<evidence type="ECO:0000256" key="4">
    <source>
        <dbReference type="ARBA" id="ARBA00022527"/>
    </source>
</evidence>
<evidence type="ECO:0000256" key="18">
    <source>
        <dbReference type="SAM" id="MobiDB-lite"/>
    </source>
</evidence>
<keyword evidence="15" id="KW-0675">Receptor</keyword>
<dbReference type="InterPro" id="IPR001611">
    <property type="entry name" value="Leu-rich_rpt"/>
</dbReference>
<accession>A0AAW1MU39</accession>
<dbReference type="EC" id="2.7.11.1" evidence="3"/>
<dbReference type="Proteomes" id="UP001443914">
    <property type="component" value="Unassembled WGS sequence"/>
</dbReference>
<keyword evidence="7" id="KW-0812">Transmembrane</keyword>
<evidence type="ECO:0000259" key="20">
    <source>
        <dbReference type="PROSITE" id="PS50011"/>
    </source>
</evidence>
<keyword evidence="8 19" id="KW-0732">Signal</keyword>
<keyword evidence="4" id="KW-0723">Serine/threonine-protein kinase</keyword>
<evidence type="ECO:0000256" key="3">
    <source>
        <dbReference type="ARBA" id="ARBA00012513"/>
    </source>
</evidence>
<dbReference type="Gene3D" id="3.30.200.20">
    <property type="entry name" value="Phosphorylase Kinase, domain 1"/>
    <property type="match status" value="1"/>
</dbReference>
<reference evidence="21" key="1">
    <citation type="submission" date="2024-03" db="EMBL/GenBank/DDBJ databases">
        <title>WGS assembly of Saponaria officinalis var. Norfolk2.</title>
        <authorList>
            <person name="Jenkins J."/>
            <person name="Shu S."/>
            <person name="Grimwood J."/>
            <person name="Barry K."/>
            <person name="Goodstein D."/>
            <person name="Schmutz J."/>
            <person name="Leebens-Mack J."/>
            <person name="Osbourn A."/>
        </authorList>
    </citation>
    <scope>NUCLEOTIDE SEQUENCE [LARGE SCALE GENOMIC DNA]</scope>
    <source>
        <strain evidence="21">JIC</strain>
    </source>
</reference>
<keyword evidence="14" id="KW-0472">Membrane</keyword>
<protein>
    <recommendedName>
        <fullName evidence="3">non-specific serine/threonine protein kinase</fullName>
        <ecNumber evidence="3">2.7.11.1</ecNumber>
    </recommendedName>
</protein>
<evidence type="ECO:0000256" key="7">
    <source>
        <dbReference type="ARBA" id="ARBA00022692"/>
    </source>
</evidence>
<dbReference type="Pfam" id="PF13855">
    <property type="entry name" value="LRR_8"/>
    <property type="match status" value="1"/>
</dbReference>
<evidence type="ECO:0000256" key="16">
    <source>
        <dbReference type="ARBA" id="ARBA00023180"/>
    </source>
</evidence>
<dbReference type="InterPro" id="IPR011009">
    <property type="entry name" value="Kinase-like_dom_sf"/>
</dbReference>
<sequence length="952" mass="104257">MMGLRIMLCIALFFIHSKHAATQTYSQDYAALISLTTGWRNVPQSWTGGDPCGKGWEGVTCKSSRIITITLASMGVVGQLTGDLGSLSKLQILDLSYNKGLKGSLPPNIGQLSELTSLILVGCGLSGRIPDSVGKLQELVYLSLNSNSFTDKVPASIGNLKKLYWLDLSDNQLSGSIPVSNGKKPGLDLLVKTKHFHFGMNKLSGTIPPALFSSDMTLIHVLFDNNNLTGSIPSTIGLVQTLEAIRFDRNSLSGPLPSNLNKLTNMNELVLSNNALTGPVPDLTGLDYLNFVDMSNNSFTGTDVPQWFSTLKSLTTVMMEQTGLEGKLPVEFFSIPQLQTVVLRNNRLNDSIDFGSSFSRQLQLIDLQNNSISALTVAPGYNFTLLLSDNPFCKNNIAATSYCDNQQELESSSSYLTPVFCVPTRCTSGQTSSPNCKCAYPYTGTFILRAPSFSAIGNPIYFTQLQQSLLSSFVNFSLPVDAVSLSSASSDSFGYLTMKLQIFPAEQDYFNRTGVFSLAFVLSNQTYKPSRLFEPYVFLADSYTHFGGEHNSHTGAIAGGVVGSTALLLLLICAGGYAYYQKKRSEQATKQANPFVSWDSQGAYGDIPQLKGAKFFSFEELRKCTNNFSEYNCVGAGGYGKVYKGILDNGQMVAIKRSQEGSMQGSREFKNEIELLSRVHHKNLVKLVGFCYDQGEQMLVYEYIANGTLLDSLSGTTGIQLDWIRRLMVTLGSARGLQYLHELADPPIIHRDIKSNNILLDERLTAKVADFGHSRLFGDAEKGYVTTQVKGTMGYLDPEYFMTNQLTEKSDVFSFGVMMLEMVTARRPIEQGKYIVKVVKGALDRTKDLYGLHEVMDPVLVSSSTVLVGFEKFVDLALNCAEDSGVDRPTMGEVVKDIERIVKLAGLNPNADSASVSQSYEGAGVRGAYHPYTDDSLSQHSMNTPLTRVETQ</sequence>
<feature type="region of interest" description="Disordered" evidence="18">
    <location>
        <begin position="931"/>
        <end position="952"/>
    </location>
</feature>
<evidence type="ECO:0000313" key="21">
    <source>
        <dbReference type="EMBL" id="KAK9750105.1"/>
    </source>
</evidence>
<evidence type="ECO:0000256" key="15">
    <source>
        <dbReference type="ARBA" id="ARBA00023170"/>
    </source>
</evidence>
<comment type="similarity">
    <text evidence="2">Belongs to the protein kinase superfamily. Ser/Thr protein kinase family.</text>
</comment>
<gene>
    <name evidence="21" type="ORF">RND81_02G173800</name>
</gene>
<dbReference type="Pfam" id="PF00069">
    <property type="entry name" value="Pkinase"/>
    <property type="match status" value="1"/>
</dbReference>
<dbReference type="FunFam" id="3.80.10.10:FF:000363">
    <property type="entry name" value="Leucine-rich repeat family protein"/>
    <property type="match status" value="1"/>
</dbReference>
<dbReference type="GO" id="GO:0005524">
    <property type="term" value="F:ATP binding"/>
    <property type="evidence" value="ECO:0007669"/>
    <property type="project" value="UniProtKB-UniRule"/>
</dbReference>
<keyword evidence="6" id="KW-0808">Transferase</keyword>
<keyword evidence="5" id="KW-0433">Leucine-rich repeat</keyword>
<evidence type="ECO:0000256" key="5">
    <source>
        <dbReference type="ARBA" id="ARBA00022614"/>
    </source>
</evidence>
<evidence type="ECO:0000256" key="2">
    <source>
        <dbReference type="ARBA" id="ARBA00008684"/>
    </source>
</evidence>
<feature type="chain" id="PRO_5043901065" description="non-specific serine/threonine protein kinase" evidence="19">
    <location>
        <begin position="21"/>
        <end position="952"/>
    </location>
</feature>
<evidence type="ECO:0000256" key="12">
    <source>
        <dbReference type="ARBA" id="ARBA00022840"/>
    </source>
</evidence>
<dbReference type="SUPFAM" id="SSF56112">
    <property type="entry name" value="Protein kinase-like (PK-like)"/>
    <property type="match status" value="1"/>
</dbReference>
<keyword evidence="22" id="KW-1185">Reference proteome</keyword>
<feature type="domain" description="Protein kinase" evidence="20">
    <location>
        <begin position="628"/>
        <end position="902"/>
    </location>
</feature>
<dbReference type="SMART" id="SM00220">
    <property type="entry name" value="S_TKc"/>
    <property type="match status" value="1"/>
</dbReference>
<dbReference type="Gene3D" id="3.80.10.10">
    <property type="entry name" value="Ribonuclease Inhibitor"/>
    <property type="match status" value="3"/>
</dbReference>
<evidence type="ECO:0000256" key="8">
    <source>
        <dbReference type="ARBA" id="ARBA00022729"/>
    </source>
</evidence>
<evidence type="ECO:0000256" key="14">
    <source>
        <dbReference type="ARBA" id="ARBA00023136"/>
    </source>
</evidence>
<dbReference type="Pfam" id="PF08263">
    <property type="entry name" value="LRRNT_2"/>
    <property type="match status" value="1"/>
</dbReference>
<dbReference type="GO" id="GO:0016020">
    <property type="term" value="C:membrane"/>
    <property type="evidence" value="ECO:0007669"/>
    <property type="project" value="UniProtKB-SubCell"/>
</dbReference>
<feature type="binding site" evidence="17">
    <location>
        <position position="656"/>
    </location>
    <ligand>
        <name>ATP</name>
        <dbReference type="ChEBI" id="CHEBI:30616"/>
    </ligand>
</feature>
<proteinExistence type="inferred from homology"/>
<keyword evidence="11" id="KW-0418">Kinase</keyword>
<dbReference type="PROSITE" id="PS00107">
    <property type="entry name" value="PROTEIN_KINASE_ATP"/>
    <property type="match status" value="1"/>
</dbReference>
<feature type="signal peptide" evidence="19">
    <location>
        <begin position="1"/>
        <end position="20"/>
    </location>
</feature>
<dbReference type="PANTHER" id="PTHR45974">
    <property type="entry name" value="RECEPTOR-LIKE PROTEIN 55"/>
    <property type="match status" value="1"/>
</dbReference>
<keyword evidence="16" id="KW-0325">Glycoprotein</keyword>
<dbReference type="InterPro" id="IPR008271">
    <property type="entry name" value="Ser/Thr_kinase_AS"/>
</dbReference>
<dbReference type="FunFam" id="3.30.200.20:FF:000328">
    <property type="entry name" value="Leucine-rich repeat protein kinase family protein"/>
    <property type="match status" value="1"/>
</dbReference>
<dbReference type="SUPFAM" id="SSF52058">
    <property type="entry name" value="L domain-like"/>
    <property type="match status" value="1"/>
</dbReference>
<comment type="subcellular location">
    <subcellularLocation>
        <location evidence="1">Membrane</location>
        <topology evidence="1">Single-pass type I membrane protein</topology>
    </subcellularLocation>
</comment>
<dbReference type="EMBL" id="JBDFQZ010000002">
    <property type="protein sequence ID" value="KAK9750105.1"/>
    <property type="molecule type" value="Genomic_DNA"/>
</dbReference>
<dbReference type="FunFam" id="3.80.10.10:FF:000542">
    <property type="entry name" value="Leucine-rich repeat protein kinase family protein"/>
    <property type="match status" value="1"/>
</dbReference>
<evidence type="ECO:0000256" key="17">
    <source>
        <dbReference type="PROSITE-ProRule" id="PRU10141"/>
    </source>
</evidence>
<evidence type="ECO:0000256" key="1">
    <source>
        <dbReference type="ARBA" id="ARBA00004479"/>
    </source>
</evidence>
<evidence type="ECO:0000256" key="11">
    <source>
        <dbReference type="ARBA" id="ARBA00022777"/>
    </source>
</evidence>
<keyword evidence="12 17" id="KW-0067">ATP-binding</keyword>
<dbReference type="InterPro" id="IPR017441">
    <property type="entry name" value="Protein_kinase_ATP_BS"/>
</dbReference>
<dbReference type="PROSITE" id="PS50011">
    <property type="entry name" value="PROTEIN_KINASE_DOM"/>
    <property type="match status" value="1"/>
</dbReference>
<dbReference type="InterPro" id="IPR032675">
    <property type="entry name" value="LRR_dom_sf"/>
</dbReference>
<organism evidence="21 22">
    <name type="scientific">Saponaria officinalis</name>
    <name type="common">Common soapwort</name>
    <name type="synonym">Lychnis saponaria</name>
    <dbReference type="NCBI Taxonomy" id="3572"/>
    <lineage>
        <taxon>Eukaryota</taxon>
        <taxon>Viridiplantae</taxon>
        <taxon>Streptophyta</taxon>
        <taxon>Embryophyta</taxon>
        <taxon>Tracheophyta</taxon>
        <taxon>Spermatophyta</taxon>
        <taxon>Magnoliopsida</taxon>
        <taxon>eudicotyledons</taxon>
        <taxon>Gunneridae</taxon>
        <taxon>Pentapetalae</taxon>
        <taxon>Caryophyllales</taxon>
        <taxon>Caryophyllaceae</taxon>
        <taxon>Caryophylleae</taxon>
        <taxon>Saponaria</taxon>
    </lineage>
</organism>
<keyword evidence="13" id="KW-1133">Transmembrane helix</keyword>
<dbReference type="PANTHER" id="PTHR45974:SF266">
    <property type="entry name" value="LEUCINE-RICH REPEAT RECEPTOR PROTEIN KINASE HPCA1"/>
    <property type="match status" value="1"/>
</dbReference>
<evidence type="ECO:0000256" key="9">
    <source>
        <dbReference type="ARBA" id="ARBA00022737"/>
    </source>
</evidence>
<evidence type="ECO:0000256" key="19">
    <source>
        <dbReference type="SAM" id="SignalP"/>
    </source>
</evidence>
<dbReference type="CDD" id="cd14066">
    <property type="entry name" value="STKc_IRAK"/>
    <property type="match status" value="1"/>
</dbReference>
<dbReference type="PROSITE" id="PS00108">
    <property type="entry name" value="PROTEIN_KINASE_ST"/>
    <property type="match status" value="1"/>
</dbReference>
<keyword evidence="10 17" id="KW-0547">Nucleotide-binding</keyword>
<name>A0AAW1MU39_SAPOF</name>
<evidence type="ECO:0000256" key="13">
    <source>
        <dbReference type="ARBA" id="ARBA00022989"/>
    </source>
</evidence>
<keyword evidence="9" id="KW-0677">Repeat</keyword>
<dbReference type="InterPro" id="IPR013210">
    <property type="entry name" value="LRR_N_plant-typ"/>
</dbReference>
<evidence type="ECO:0000256" key="10">
    <source>
        <dbReference type="ARBA" id="ARBA00022741"/>
    </source>
</evidence>
<evidence type="ECO:0000256" key="6">
    <source>
        <dbReference type="ARBA" id="ARBA00022679"/>
    </source>
</evidence>
<dbReference type="GO" id="GO:0004674">
    <property type="term" value="F:protein serine/threonine kinase activity"/>
    <property type="evidence" value="ECO:0007669"/>
    <property type="project" value="UniProtKB-KW"/>
</dbReference>
<dbReference type="Gene3D" id="1.10.510.10">
    <property type="entry name" value="Transferase(Phosphotransferase) domain 1"/>
    <property type="match status" value="1"/>
</dbReference>